<evidence type="ECO:0000259" key="2">
    <source>
        <dbReference type="Pfam" id="PF12146"/>
    </source>
</evidence>
<keyword evidence="1" id="KW-1133">Transmembrane helix</keyword>
<dbReference type="Gene3D" id="3.40.50.1820">
    <property type="entry name" value="alpha/beta hydrolase"/>
    <property type="match status" value="1"/>
</dbReference>
<reference evidence="3 4" key="1">
    <citation type="submission" date="2023-08" db="EMBL/GenBank/DDBJ databases">
        <title>Whole-genome sequencing of halo(alkali)philic microorganisms from hypersaline lakes.</title>
        <authorList>
            <person name="Sorokin D.Y."/>
            <person name="Abbas B."/>
            <person name="Merkel A.Y."/>
        </authorList>
    </citation>
    <scope>NUCLEOTIDE SEQUENCE [LARGE SCALE GENOMIC DNA]</scope>
    <source>
        <strain evidence="3 4">AB-CW4</strain>
    </source>
</reference>
<sequence length="270" mass="30788">MLRLLVYAVIIYTVIVAVVWLMQDRLLYLPNMPTRELQASPADRGWEYESVNLETEDGTRIHGWWLPQPAARGTLIFFHGNAGNISHRLESLAIFRALDLSVLIIDYRGYGQSEGRPSEAGLRQDARAAWRHVWEERGIEAERIVLFGRSLGSAVASELALEHRPGVLILESPFRSVPRMAQDVYPFLPARWLARMDFDNEAHVRELDVPILVIHSRDDEIIPFSHGEAVYEAAAGPKDLLILRGGHNTAFMDSRRHYMDGLERFLSEHL</sequence>
<comment type="caution">
    <text evidence="3">The sequence shown here is derived from an EMBL/GenBank/DDBJ whole genome shotgun (WGS) entry which is preliminary data.</text>
</comment>
<keyword evidence="1" id="KW-0472">Membrane</keyword>
<keyword evidence="3" id="KW-0378">Hydrolase</keyword>
<dbReference type="GO" id="GO:0016787">
    <property type="term" value="F:hydrolase activity"/>
    <property type="evidence" value="ECO:0007669"/>
    <property type="project" value="UniProtKB-KW"/>
</dbReference>
<dbReference type="RefSeq" id="WP_306728148.1">
    <property type="nucleotide sequence ID" value="NZ_JAVDDT010000003.1"/>
</dbReference>
<name>A0ABU0W6M7_9GAMM</name>
<evidence type="ECO:0000313" key="3">
    <source>
        <dbReference type="EMBL" id="MDQ2069651.1"/>
    </source>
</evidence>
<dbReference type="InterPro" id="IPR029058">
    <property type="entry name" value="AB_hydrolase_fold"/>
</dbReference>
<accession>A0ABU0W6M7</accession>
<dbReference type="PANTHER" id="PTHR12277:SF81">
    <property type="entry name" value="PROTEIN ABHD13"/>
    <property type="match status" value="1"/>
</dbReference>
<feature type="domain" description="Serine aminopeptidase S33" evidence="2">
    <location>
        <begin position="71"/>
        <end position="183"/>
    </location>
</feature>
<evidence type="ECO:0000313" key="4">
    <source>
        <dbReference type="Proteomes" id="UP001239019"/>
    </source>
</evidence>
<dbReference type="EMBL" id="JAVDDT010000003">
    <property type="protein sequence ID" value="MDQ2069651.1"/>
    <property type="molecule type" value="Genomic_DNA"/>
</dbReference>
<dbReference type="InterPro" id="IPR022742">
    <property type="entry name" value="Hydrolase_4"/>
</dbReference>
<dbReference type="SUPFAM" id="SSF53474">
    <property type="entry name" value="alpha/beta-Hydrolases"/>
    <property type="match status" value="1"/>
</dbReference>
<protein>
    <submittedName>
        <fullName evidence="3">Alpha/beta hydrolase</fullName>
    </submittedName>
</protein>
<dbReference type="PANTHER" id="PTHR12277">
    <property type="entry name" value="ALPHA/BETA HYDROLASE DOMAIN-CONTAINING PROTEIN"/>
    <property type="match status" value="1"/>
</dbReference>
<dbReference type="Pfam" id="PF12146">
    <property type="entry name" value="Hydrolase_4"/>
    <property type="match status" value="1"/>
</dbReference>
<organism evidence="3 4">
    <name type="scientific">Natronospira bacteriovora</name>
    <dbReference type="NCBI Taxonomy" id="3069753"/>
    <lineage>
        <taxon>Bacteria</taxon>
        <taxon>Pseudomonadati</taxon>
        <taxon>Pseudomonadota</taxon>
        <taxon>Gammaproteobacteria</taxon>
        <taxon>Natronospirales</taxon>
        <taxon>Natronospiraceae</taxon>
        <taxon>Natronospira</taxon>
    </lineage>
</organism>
<feature type="transmembrane region" description="Helical" evidence="1">
    <location>
        <begin position="6"/>
        <end position="22"/>
    </location>
</feature>
<gene>
    <name evidence="3" type="ORF">RBH19_07185</name>
</gene>
<proteinExistence type="predicted"/>
<keyword evidence="1" id="KW-0812">Transmembrane</keyword>
<keyword evidence="4" id="KW-1185">Reference proteome</keyword>
<dbReference type="Proteomes" id="UP001239019">
    <property type="component" value="Unassembled WGS sequence"/>
</dbReference>
<evidence type="ECO:0000256" key="1">
    <source>
        <dbReference type="SAM" id="Phobius"/>
    </source>
</evidence>